<evidence type="ECO:0000313" key="2">
    <source>
        <dbReference type="Proteomes" id="UP001177021"/>
    </source>
</evidence>
<name>A0ACB0J578_TRIPR</name>
<keyword evidence="2" id="KW-1185">Reference proteome</keyword>
<reference evidence="1" key="1">
    <citation type="submission" date="2023-10" db="EMBL/GenBank/DDBJ databases">
        <authorList>
            <person name="Rodriguez Cubillos JULIANA M."/>
            <person name="De Vega J."/>
        </authorList>
    </citation>
    <scope>NUCLEOTIDE SEQUENCE</scope>
</reference>
<accession>A0ACB0J578</accession>
<sequence>MKPFFMAFISSIFNCFVPSSNSSSQVSDYNEKLSKSSSPSSEKHKNKEKSKGAPILVYHFPVNSYHSRL</sequence>
<protein>
    <submittedName>
        <fullName evidence="1">Uncharacterized protein</fullName>
    </submittedName>
</protein>
<organism evidence="1 2">
    <name type="scientific">Trifolium pratense</name>
    <name type="common">Red clover</name>
    <dbReference type="NCBI Taxonomy" id="57577"/>
    <lineage>
        <taxon>Eukaryota</taxon>
        <taxon>Viridiplantae</taxon>
        <taxon>Streptophyta</taxon>
        <taxon>Embryophyta</taxon>
        <taxon>Tracheophyta</taxon>
        <taxon>Spermatophyta</taxon>
        <taxon>Magnoliopsida</taxon>
        <taxon>eudicotyledons</taxon>
        <taxon>Gunneridae</taxon>
        <taxon>Pentapetalae</taxon>
        <taxon>rosids</taxon>
        <taxon>fabids</taxon>
        <taxon>Fabales</taxon>
        <taxon>Fabaceae</taxon>
        <taxon>Papilionoideae</taxon>
        <taxon>50 kb inversion clade</taxon>
        <taxon>NPAAA clade</taxon>
        <taxon>Hologalegina</taxon>
        <taxon>IRL clade</taxon>
        <taxon>Trifolieae</taxon>
        <taxon>Trifolium</taxon>
    </lineage>
</organism>
<gene>
    <name evidence="1" type="ORF">MILVUS5_LOCUS9291</name>
</gene>
<evidence type="ECO:0000313" key="1">
    <source>
        <dbReference type="EMBL" id="CAJ2639223.1"/>
    </source>
</evidence>
<comment type="caution">
    <text evidence="1">The sequence shown here is derived from an EMBL/GenBank/DDBJ whole genome shotgun (WGS) entry which is preliminary data.</text>
</comment>
<proteinExistence type="predicted"/>
<dbReference type="Proteomes" id="UP001177021">
    <property type="component" value="Unassembled WGS sequence"/>
</dbReference>
<dbReference type="EMBL" id="CASHSV030000024">
    <property type="protein sequence ID" value="CAJ2639223.1"/>
    <property type="molecule type" value="Genomic_DNA"/>
</dbReference>